<dbReference type="AlphaFoldDB" id="A0A3B3RAM9"/>
<reference evidence="1" key="2">
    <citation type="submission" date="2025-09" db="UniProtKB">
        <authorList>
            <consortium name="Ensembl"/>
        </authorList>
    </citation>
    <scope>IDENTIFICATION</scope>
</reference>
<dbReference type="GeneTree" id="ENSGT00980000199801"/>
<dbReference type="Proteomes" id="UP000261540">
    <property type="component" value="Unplaced"/>
</dbReference>
<accession>A0A3B3RAM9</accession>
<name>A0A3B3RAM9_9TELE</name>
<organism evidence="1 2">
    <name type="scientific">Paramormyrops kingsleyae</name>
    <dbReference type="NCBI Taxonomy" id="1676925"/>
    <lineage>
        <taxon>Eukaryota</taxon>
        <taxon>Metazoa</taxon>
        <taxon>Chordata</taxon>
        <taxon>Craniata</taxon>
        <taxon>Vertebrata</taxon>
        <taxon>Euteleostomi</taxon>
        <taxon>Actinopterygii</taxon>
        <taxon>Neopterygii</taxon>
        <taxon>Teleostei</taxon>
        <taxon>Osteoglossocephala</taxon>
        <taxon>Osteoglossomorpha</taxon>
        <taxon>Osteoglossiformes</taxon>
        <taxon>Mormyridae</taxon>
        <taxon>Paramormyrops</taxon>
    </lineage>
</organism>
<sequence length="81" mass="9919">QDPATMSKAKEDALYELNMRRETWCQVEVNSKLRRPAERRHFDCHLRNTWDFHSPQAKILDQRSAWVAQVHRHHEKRHFQE</sequence>
<evidence type="ECO:0000313" key="2">
    <source>
        <dbReference type="Proteomes" id="UP000261540"/>
    </source>
</evidence>
<proteinExistence type="predicted"/>
<protein>
    <submittedName>
        <fullName evidence="1">Uncharacterized protein</fullName>
    </submittedName>
</protein>
<dbReference type="Ensembl" id="ENSPKIT00000039143.1">
    <property type="protein sequence ID" value="ENSPKIP00000014691.1"/>
    <property type="gene ID" value="ENSPKIG00000001675.1"/>
</dbReference>
<evidence type="ECO:0000313" key="1">
    <source>
        <dbReference type="Ensembl" id="ENSPKIP00000014691.1"/>
    </source>
</evidence>
<reference evidence="1" key="1">
    <citation type="submission" date="2025-08" db="UniProtKB">
        <authorList>
            <consortium name="Ensembl"/>
        </authorList>
    </citation>
    <scope>IDENTIFICATION</scope>
</reference>
<keyword evidence="2" id="KW-1185">Reference proteome</keyword>